<evidence type="ECO:0000313" key="2">
    <source>
        <dbReference type="Proteomes" id="UP000294588"/>
    </source>
</evidence>
<dbReference type="Proteomes" id="UP000294588">
    <property type="component" value="Unassembled WGS sequence"/>
</dbReference>
<reference evidence="1" key="1">
    <citation type="submission" date="2019-03" db="EMBL/GenBank/DDBJ databases">
        <title>Candidatus Syntrophosphaera thermopropionivorans: a novel player in syntrophic propionate oxidation during anaerobic digestion.</title>
        <authorList>
            <person name="Dyksma S."/>
        </authorList>
    </citation>
    <scope>NUCLEOTIDE SEQUENCE</scope>
    <source>
        <strain evidence="1">W5</strain>
    </source>
</reference>
<evidence type="ECO:0000313" key="1">
    <source>
        <dbReference type="EMBL" id="TDF72618.1"/>
    </source>
</evidence>
<name>A0AC61QI44_9BACT</name>
<accession>A0AC61QI44</accession>
<gene>
    <name evidence="1" type="ORF">E0946_05990</name>
</gene>
<protein>
    <submittedName>
        <fullName evidence="1">Uncharacterized protein</fullName>
    </submittedName>
</protein>
<dbReference type="EMBL" id="SMOG01000022">
    <property type="protein sequence ID" value="TDF72618.1"/>
    <property type="molecule type" value="Genomic_DNA"/>
</dbReference>
<proteinExistence type="predicted"/>
<comment type="caution">
    <text evidence="1">The sequence shown here is derived from an EMBL/GenBank/DDBJ whole genome shotgun (WGS) entry which is preliminary data.</text>
</comment>
<keyword evidence="2" id="KW-1185">Reference proteome</keyword>
<sequence length="213" mass="24232">MGKRLSVLSEQHLGLRLLILVLALIAAISSSWQKILLLIGIFLSFMLLDCSLYKQVLKGLRVTLPFFTAYWIFGTIFKVQFPLMALFTLKVIFFILAGVYALGNLNLVKVLNDTRFIRKYKWGRWLVHFGLATSFYIQAYTAYFTNHKPEGKNTIGEVIDNMFEAGTSVLQKSQEIEEKLNLSIDSDQTHSSSTVSNMIALLLSVIMILIIIW</sequence>
<organism evidence="1 2">
    <name type="scientific">Candidatus Syntrophosphaera thermopropionivorans</name>
    <dbReference type="NCBI Taxonomy" id="2593015"/>
    <lineage>
        <taxon>Bacteria</taxon>
        <taxon>Pseudomonadati</taxon>
        <taxon>Candidatus Cloacimonadota</taxon>
        <taxon>Candidatus Cloacimonadia</taxon>
        <taxon>Candidatus Cloacimonadales</taxon>
        <taxon>Candidatus Cloacimonadaceae</taxon>
        <taxon>Candidatus Syntrophosphaera</taxon>
    </lineage>
</organism>